<name>A0A8S5RMQ7_9VIRU</name>
<proteinExistence type="predicted"/>
<accession>A0A8S5RMQ7</accession>
<sequence>MNHFLYIESREEENTSLDSKRVLLNEENYKHIISSLDHYPPTADEVKRAICILIGRLIYRSVWNMESDIDSLNMSLSPPKEMTVAEIEKELGHKVKIVEEKEE</sequence>
<protein>
    <submittedName>
        <fullName evidence="1">Uncharacterized protein</fullName>
    </submittedName>
</protein>
<evidence type="ECO:0000313" key="1">
    <source>
        <dbReference type="EMBL" id="DAE32357.1"/>
    </source>
</evidence>
<dbReference type="EMBL" id="BK059120">
    <property type="protein sequence ID" value="DAE32357.1"/>
    <property type="molecule type" value="Genomic_DNA"/>
</dbReference>
<reference evidence="1" key="1">
    <citation type="journal article" date="2021" name="Proc. Natl. Acad. Sci. U.S.A.">
        <title>A Catalog of Tens of Thousands of Viruses from Human Metagenomes Reveals Hidden Associations with Chronic Diseases.</title>
        <authorList>
            <person name="Tisza M.J."/>
            <person name="Buck C.B."/>
        </authorList>
    </citation>
    <scope>NUCLEOTIDE SEQUENCE</scope>
    <source>
        <strain evidence="1">CtviY17</strain>
    </source>
</reference>
<organism evidence="1">
    <name type="scientific">virus sp. ctviY17</name>
    <dbReference type="NCBI Taxonomy" id="2825828"/>
    <lineage>
        <taxon>Viruses</taxon>
    </lineage>
</organism>